<reference evidence="3 4" key="1">
    <citation type="submission" date="2019-03" db="EMBL/GenBank/DDBJ databases">
        <title>Freshwater and sediment microbial communities from various areas in North America, analyzing microbe dynamics in response to fracking.</title>
        <authorList>
            <person name="Lamendella R."/>
        </authorList>
    </citation>
    <scope>NUCLEOTIDE SEQUENCE [LARGE SCALE GENOMIC DNA]</scope>
    <source>
        <strain evidence="3 4">74A</strain>
    </source>
</reference>
<dbReference type="RefSeq" id="WP_133039697.1">
    <property type="nucleotide sequence ID" value="NZ_SLWF01000022.1"/>
</dbReference>
<evidence type="ECO:0000313" key="3">
    <source>
        <dbReference type="EMBL" id="TCN81724.1"/>
    </source>
</evidence>
<dbReference type="Proteomes" id="UP000294832">
    <property type="component" value="Unassembled WGS sequence"/>
</dbReference>
<dbReference type="InterPro" id="IPR019301">
    <property type="entry name" value="Flagellar_prot_FlgJ_N"/>
</dbReference>
<name>A0A4R2F6Y0_9GAMM</name>
<evidence type="ECO:0000259" key="2">
    <source>
        <dbReference type="Pfam" id="PF10135"/>
    </source>
</evidence>
<keyword evidence="3" id="KW-0966">Cell projection</keyword>
<organism evidence="3 4">
    <name type="scientific">Shewanella fodinae</name>
    <dbReference type="NCBI Taxonomy" id="552357"/>
    <lineage>
        <taxon>Bacteria</taxon>
        <taxon>Pseudomonadati</taxon>
        <taxon>Pseudomonadota</taxon>
        <taxon>Gammaproteobacteria</taxon>
        <taxon>Alteromonadales</taxon>
        <taxon>Shewanellaceae</taxon>
        <taxon>Shewanella</taxon>
    </lineage>
</organism>
<dbReference type="OrthoDB" id="5767686at2"/>
<dbReference type="AlphaFoldDB" id="A0A4R2F6Y0"/>
<accession>A0A4R2F6Y0</accession>
<evidence type="ECO:0000313" key="4">
    <source>
        <dbReference type="Proteomes" id="UP000294832"/>
    </source>
</evidence>
<keyword evidence="3" id="KW-0282">Flagellum</keyword>
<proteinExistence type="predicted"/>
<comment type="caution">
    <text evidence="3">The sequence shown here is derived from an EMBL/GenBank/DDBJ whole genome shotgun (WGS) entry which is preliminary data.</text>
</comment>
<gene>
    <name evidence="3" type="ORF">EDC91_12253</name>
</gene>
<feature type="domain" description="Flagellar protein FlgJ N-terminal" evidence="2">
    <location>
        <begin position="51"/>
        <end position="102"/>
    </location>
</feature>
<dbReference type="EMBL" id="SLWF01000022">
    <property type="protein sequence ID" value="TCN81724.1"/>
    <property type="molecule type" value="Genomic_DNA"/>
</dbReference>
<dbReference type="GO" id="GO:0044781">
    <property type="term" value="P:bacterial-type flagellum organization"/>
    <property type="evidence" value="ECO:0007669"/>
    <property type="project" value="UniProtKB-KW"/>
</dbReference>
<dbReference type="Pfam" id="PF10135">
    <property type="entry name" value="Rod-binding"/>
    <property type="match status" value="1"/>
</dbReference>
<keyword evidence="1" id="KW-1005">Bacterial flagellum biogenesis</keyword>
<keyword evidence="4" id="KW-1185">Reference proteome</keyword>
<evidence type="ECO:0000256" key="1">
    <source>
        <dbReference type="ARBA" id="ARBA00022795"/>
    </source>
</evidence>
<keyword evidence="3" id="KW-0969">Cilium</keyword>
<sequence length="143" mass="15467">MMSNPISPAFNQSLAIDPTQVNQIYSNLSKADGLQQASEQFEAIFLQLVLKNMHSATEAISGDDGMFASREQKMYQDIYNAQIAQSMASSGQIGLAEKMVAQIGGQLHSLENKFKESEKTVAPTLEGNAFSQPLHARGINSGS</sequence>
<protein>
    <submittedName>
        <fullName evidence="3">Flagellar protein FlgJ</fullName>
    </submittedName>
</protein>